<feature type="region of interest" description="Disordered" evidence="1">
    <location>
        <begin position="85"/>
        <end position="114"/>
    </location>
</feature>
<dbReference type="Proteomes" id="UP001305779">
    <property type="component" value="Unassembled WGS sequence"/>
</dbReference>
<sequence>MADDFDYDDGVLDFDDGWLYVEDEYDLPDELAEGQIPDPGYSGTNNEIDLEGYEFEIYEYFDDLEYGDDSYWDYGSRDSRGDILEDAGQKRKRGVGKANVSPGKRRKTNEDEPLVFRSRGERLRAWRQDAPLNKGKTAYSFLPDWRERFPDDDIPALVTKMPAEMRKAAEGQNDVTPPKARQLGEEAYAEDDEEGWEDEMEEDEESGLTLDPEMLKTILREKLGAAGLEGMDEAAFMQTLQKMLSGEGDEGDATGDLANALLGKLTSGPGDEALSGWLSGQGVALEDDDASSVATGELAEGATTAGSSRHPPQASPPDSAVEMKKRGASSTQMPLHSGSPTASTKKRSATDEDDQPTKKHKKVQFDVPTSSESNHAAPQEPAPSVSEDPLMSEPTITSARAANAAAADANKTASNEVEQEYGGSKRGGRKRKASSADEKPAGKKTKMRELQDLGPLPEAPSPAPPAKRTRSARSKAGK</sequence>
<feature type="compositionally biased region" description="Basic and acidic residues" evidence="1">
    <location>
        <begin position="434"/>
        <end position="451"/>
    </location>
</feature>
<feature type="region of interest" description="Disordered" evidence="1">
    <location>
        <begin position="167"/>
        <end position="212"/>
    </location>
</feature>
<feature type="region of interest" description="Disordered" evidence="1">
    <location>
        <begin position="287"/>
        <end position="478"/>
    </location>
</feature>
<accession>A0ABR0EMW5</accession>
<evidence type="ECO:0000256" key="1">
    <source>
        <dbReference type="SAM" id="MobiDB-lite"/>
    </source>
</evidence>
<evidence type="ECO:0000313" key="3">
    <source>
        <dbReference type="Proteomes" id="UP001305779"/>
    </source>
</evidence>
<keyword evidence="3" id="KW-1185">Reference proteome</keyword>
<feature type="compositionally biased region" description="Acidic residues" evidence="1">
    <location>
        <begin position="187"/>
        <end position="206"/>
    </location>
</feature>
<reference evidence="2 3" key="1">
    <citation type="journal article" date="2023" name="G3 (Bethesda)">
        <title>A chromosome-level genome assembly of Zasmidium syzygii isolated from banana leaves.</title>
        <authorList>
            <person name="van Westerhoven A.C."/>
            <person name="Mehrabi R."/>
            <person name="Talebi R."/>
            <person name="Steentjes M.B.F."/>
            <person name="Corcolon B."/>
            <person name="Chong P.A."/>
            <person name="Kema G.H.J."/>
            <person name="Seidl M.F."/>
        </authorList>
    </citation>
    <scope>NUCLEOTIDE SEQUENCE [LARGE SCALE GENOMIC DNA]</scope>
    <source>
        <strain evidence="2 3">P124</strain>
    </source>
</reference>
<proteinExistence type="predicted"/>
<gene>
    <name evidence="2" type="ORF">PRZ48_006135</name>
</gene>
<feature type="compositionally biased region" description="Low complexity" evidence="1">
    <location>
        <begin position="294"/>
        <end position="306"/>
    </location>
</feature>
<feature type="compositionally biased region" description="Polar residues" evidence="1">
    <location>
        <begin position="367"/>
        <end position="376"/>
    </location>
</feature>
<evidence type="ECO:0000313" key="2">
    <source>
        <dbReference type="EMBL" id="KAK4502709.1"/>
    </source>
</evidence>
<name>A0ABR0EMW5_ZASCE</name>
<dbReference type="EMBL" id="JAXOVC010000004">
    <property type="protein sequence ID" value="KAK4502709.1"/>
    <property type="molecule type" value="Genomic_DNA"/>
</dbReference>
<comment type="caution">
    <text evidence="2">The sequence shown here is derived from an EMBL/GenBank/DDBJ whole genome shotgun (WGS) entry which is preliminary data.</text>
</comment>
<feature type="compositionally biased region" description="Basic residues" evidence="1">
    <location>
        <begin position="467"/>
        <end position="478"/>
    </location>
</feature>
<organism evidence="2 3">
    <name type="scientific">Zasmidium cellare</name>
    <name type="common">Wine cellar mold</name>
    <name type="synonym">Racodium cellare</name>
    <dbReference type="NCBI Taxonomy" id="395010"/>
    <lineage>
        <taxon>Eukaryota</taxon>
        <taxon>Fungi</taxon>
        <taxon>Dikarya</taxon>
        <taxon>Ascomycota</taxon>
        <taxon>Pezizomycotina</taxon>
        <taxon>Dothideomycetes</taxon>
        <taxon>Dothideomycetidae</taxon>
        <taxon>Mycosphaerellales</taxon>
        <taxon>Mycosphaerellaceae</taxon>
        <taxon>Zasmidium</taxon>
    </lineage>
</organism>
<protein>
    <submittedName>
        <fullName evidence="2">Uncharacterized protein</fullName>
    </submittedName>
</protein>
<feature type="compositionally biased region" description="Polar residues" evidence="1">
    <location>
        <begin position="328"/>
        <end position="343"/>
    </location>
</feature>
<feature type="compositionally biased region" description="Low complexity" evidence="1">
    <location>
        <begin position="399"/>
        <end position="415"/>
    </location>
</feature>